<feature type="transmembrane region" description="Helical" evidence="1">
    <location>
        <begin position="117"/>
        <end position="138"/>
    </location>
</feature>
<evidence type="ECO:0000256" key="1">
    <source>
        <dbReference type="SAM" id="Phobius"/>
    </source>
</evidence>
<sequence length="144" mass="15972">MILKILVLLHILAATIWTGGHLILSLGFLPAALRQNDIRIVRQFESRYEGIGIPALIVLLATGIYFIRVYAPDIFLFDLSDHYTRHLLIKLLLLAATVTLAIHARLVLIPKEKLRPLAYHIVAVTILSVLFVVVGYSARGGGLL</sequence>
<feature type="transmembrane region" description="Helical" evidence="1">
    <location>
        <begin position="87"/>
        <end position="108"/>
    </location>
</feature>
<evidence type="ECO:0000313" key="3">
    <source>
        <dbReference type="EMBL" id="MFC3880557.1"/>
    </source>
</evidence>
<dbReference type="EMBL" id="JBHRZS010000007">
    <property type="protein sequence ID" value="MFC3880557.1"/>
    <property type="molecule type" value="Genomic_DNA"/>
</dbReference>
<dbReference type="Proteomes" id="UP001595805">
    <property type="component" value="Unassembled WGS sequence"/>
</dbReference>
<accession>A0ABV8AUN1</accession>
<feature type="transmembrane region" description="Helical" evidence="1">
    <location>
        <begin position="6"/>
        <end position="29"/>
    </location>
</feature>
<name>A0ABV8AUN1_9BACT</name>
<dbReference type="InterPro" id="IPR008457">
    <property type="entry name" value="Cu-R_CopD_dom"/>
</dbReference>
<organism evidence="3 4">
    <name type="scientific">Algoriphagus namhaensis</name>
    <dbReference type="NCBI Taxonomy" id="915353"/>
    <lineage>
        <taxon>Bacteria</taxon>
        <taxon>Pseudomonadati</taxon>
        <taxon>Bacteroidota</taxon>
        <taxon>Cytophagia</taxon>
        <taxon>Cytophagales</taxon>
        <taxon>Cyclobacteriaceae</taxon>
        <taxon>Algoriphagus</taxon>
    </lineage>
</organism>
<keyword evidence="1" id="KW-1133">Transmembrane helix</keyword>
<keyword evidence="1" id="KW-0812">Transmembrane</keyword>
<proteinExistence type="predicted"/>
<evidence type="ECO:0000313" key="4">
    <source>
        <dbReference type="Proteomes" id="UP001595805"/>
    </source>
</evidence>
<dbReference type="RefSeq" id="WP_377905914.1">
    <property type="nucleotide sequence ID" value="NZ_JBHRZS010000007.1"/>
</dbReference>
<feature type="domain" description="Copper resistance protein D" evidence="2">
    <location>
        <begin position="44"/>
        <end position="133"/>
    </location>
</feature>
<dbReference type="Pfam" id="PF05425">
    <property type="entry name" value="CopD"/>
    <property type="match status" value="1"/>
</dbReference>
<keyword evidence="1" id="KW-0472">Membrane</keyword>
<comment type="caution">
    <text evidence="3">The sequence shown here is derived from an EMBL/GenBank/DDBJ whole genome shotgun (WGS) entry which is preliminary data.</text>
</comment>
<gene>
    <name evidence="3" type="ORF">ACFOSV_10235</name>
</gene>
<feature type="transmembrane region" description="Helical" evidence="1">
    <location>
        <begin position="50"/>
        <end position="67"/>
    </location>
</feature>
<reference evidence="4" key="1">
    <citation type="journal article" date="2019" name="Int. J. Syst. Evol. Microbiol.">
        <title>The Global Catalogue of Microorganisms (GCM) 10K type strain sequencing project: providing services to taxonomists for standard genome sequencing and annotation.</title>
        <authorList>
            <consortium name="The Broad Institute Genomics Platform"/>
            <consortium name="The Broad Institute Genome Sequencing Center for Infectious Disease"/>
            <person name="Wu L."/>
            <person name="Ma J."/>
        </authorList>
    </citation>
    <scope>NUCLEOTIDE SEQUENCE [LARGE SCALE GENOMIC DNA]</scope>
    <source>
        <strain evidence="4">CCUG 60523</strain>
    </source>
</reference>
<keyword evidence="4" id="KW-1185">Reference proteome</keyword>
<evidence type="ECO:0000259" key="2">
    <source>
        <dbReference type="Pfam" id="PF05425"/>
    </source>
</evidence>
<protein>
    <submittedName>
        <fullName evidence="3">CopD family protein</fullName>
    </submittedName>
</protein>